<dbReference type="EMBL" id="BSFK01000005">
    <property type="protein sequence ID" value="GLK75509.1"/>
    <property type="molecule type" value="Genomic_DNA"/>
</dbReference>
<name>A0A9W6JGB4_9HYPH</name>
<dbReference type="Proteomes" id="UP001143364">
    <property type="component" value="Unassembled WGS sequence"/>
</dbReference>
<organism evidence="1 2">
    <name type="scientific">Methylopila jiangsuensis</name>
    <dbReference type="NCBI Taxonomy" id="586230"/>
    <lineage>
        <taxon>Bacteria</taxon>
        <taxon>Pseudomonadati</taxon>
        <taxon>Pseudomonadota</taxon>
        <taxon>Alphaproteobacteria</taxon>
        <taxon>Hyphomicrobiales</taxon>
        <taxon>Methylopilaceae</taxon>
        <taxon>Methylopila</taxon>
    </lineage>
</organism>
<dbReference type="SUPFAM" id="SSF48613">
    <property type="entry name" value="Heme oxygenase-like"/>
    <property type="match status" value="1"/>
</dbReference>
<evidence type="ECO:0000313" key="1">
    <source>
        <dbReference type="EMBL" id="GLK75509.1"/>
    </source>
</evidence>
<gene>
    <name evidence="1" type="primary">hemO_1</name>
    <name evidence="1" type="ORF">GCM10008171_07630</name>
</gene>
<accession>A0A9W6JGB4</accession>
<proteinExistence type="predicted"/>
<dbReference type="InterPro" id="IPR016084">
    <property type="entry name" value="Haem_Oase-like_multi-hlx"/>
</dbReference>
<comment type="caution">
    <text evidence="1">The sequence shown here is derived from an EMBL/GenBank/DDBJ whole genome shotgun (WGS) entry which is preliminary data.</text>
</comment>
<dbReference type="InterPro" id="IPR016053">
    <property type="entry name" value="Haem_Oase-like"/>
</dbReference>
<dbReference type="GO" id="GO:0006788">
    <property type="term" value="P:heme oxidation"/>
    <property type="evidence" value="ECO:0007669"/>
    <property type="project" value="InterPro"/>
</dbReference>
<dbReference type="AlphaFoldDB" id="A0A9W6JGB4"/>
<dbReference type="RefSeq" id="WP_271203455.1">
    <property type="nucleotide sequence ID" value="NZ_BSFK01000005.1"/>
</dbReference>
<sequence>MADDAALLERPAETRVQALRRATHEAHEALDGRIMAAKPFASREAYARFVAVQRAFHADINPLYADPALQALIPDLADRPRLAEVEQDLKDVEAAPLELLAAQETPSDLPSALGWLYVAEGSSLGAAFLLKEAAKLGLSEEFGARHLAGAPEGRGLHWKRFTQAVDAAELTPEEDARAVAGAEAAFRRVRSLVEAAYA</sequence>
<keyword evidence="2" id="KW-1185">Reference proteome</keyword>
<protein>
    <submittedName>
        <fullName evidence="1">Heme oxygenase</fullName>
    </submittedName>
</protein>
<reference evidence="1" key="2">
    <citation type="submission" date="2023-01" db="EMBL/GenBank/DDBJ databases">
        <authorList>
            <person name="Sun Q."/>
            <person name="Evtushenko L."/>
        </authorList>
    </citation>
    <scope>NUCLEOTIDE SEQUENCE</scope>
    <source>
        <strain evidence="1">VKM B-2555</strain>
    </source>
</reference>
<dbReference type="Gene3D" id="1.20.910.10">
    <property type="entry name" value="Heme oxygenase-like"/>
    <property type="match status" value="1"/>
</dbReference>
<dbReference type="GO" id="GO:0004392">
    <property type="term" value="F:heme oxygenase (decyclizing) activity"/>
    <property type="evidence" value="ECO:0007669"/>
    <property type="project" value="InterPro"/>
</dbReference>
<evidence type="ECO:0000313" key="2">
    <source>
        <dbReference type="Proteomes" id="UP001143364"/>
    </source>
</evidence>
<reference evidence="1" key="1">
    <citation type="journal article" date="2014" name="Int. J. Syst. Evol. Microbiol.">
        <title>Complete genome sequence of Corynebacterium casei LMG S-19264T (=DSM 44701T), isolated from a smear-ripened cheese.</title>
        <authorList>
            <consortium name="US DOE Joint Genome Institute (JGI-PGF)"/>
            <person name="Walter F."/>
            <person name="Albersmeier A."/>
            <person name="Kalinowski J."/>
            <person name="Ruckert C."/>
        </authorList>
    </citation>
    <scope>NUCLEOTIDE SEQUENCE</scope>
    <source>
        <strain evidence="1">VKM B-2555</strain>
    </source>
</reference>
<dbReference type="Pfam" id="PF01126">
    <property type="entry name" value="Heme_oxygenase"/>
    <property type="match status" value="1"/>
</dbReference>
<dbReference type="CDD" id="cd19166">
    <property type="entry name" value="HemeO-bac"/>
    <property type="match status" value="1"/>
</dbReference>